<accession>A0A8J6XHG3</accession>
<evidence type="ECO:0000313" key="1">
    <source>
        <dbReference type="EMBL" id="MBD2770661.1"/>
    </source>
</evidence>
<gene>
    <name evidence="1" type="ORF">ICL16_00600</name>
</gene>
<sequence length="55" mass="6179">MSQPIGKFTNYTYGDGGLLEEMEEAWGNGCENLKPNEKLWLISQVAESSKATHKF</sequence>
<organism evidence="1 2">
    <name type="scientific">Iningainema tapete BLCC-T55</name>
    <dbReference type="NCBI Taxonomy" id="2748662"/>
    <lineage>
        <taxon>Bacteria</taxon>
        <taxon>Bacillati</taxon>
        <taxon>Cyanobacteriota</taxon>
        <taxon>Cyanophyceae</taxon>
        <taxon>Nostocales</taxon>
        <taxon>Scytonemataceae</taxon>
        <taxon>Iningainema tapete</taxon>
    </lineage>
</organism>
<protein>
    <submittedName>
        <fullName evidence="1">Uncharacterized protein</fullName>
    </submittedName>
</protein>
<dbReference type="RefSeq" id="WP_190824960.1">
    <property type="nucleotide sequence ID" value="NZ_CAWPPI010000007.1"/>
</dbReference>
<dbReference type="Proteomes" id="UP000629098">
    <property type="component" value="Unassembled WGS sequence"/>
</dbReference>
<evidence type="ECO:0000313" key="2">
    <source>
        <dbReference type="Proteomes" id="UP000629098"/>
    </source>
</evidence>
<comment type="caution">
    <text evidence="1">The sequence shown here is derived from an EMBL/GenBank/DDBJ whole genome shotgun (WGS) entry which is preliminary data.</text>
</comment>
<reference evidence="1" key="1">
    <citation type="submission" date="2020-09" db="EMBL/GenBank/DDBJ databases">
        <title>Iningainema tapete sp. nov. (Scytonemataceae, Cyanobacteria) from greenhouses in central Florida (USA) produces two types of nodularin with biosynthetic potential for microcystin-LR and anabaenopeptins.</title>
        <authorList>
            <person name="Berthold D.E."/>
            <person name="Lefler F.W."/>
            <person name="Huang I.-S."/>
            <person name="Abdulla H."/>
            <person name="Zimba P.V."/>
            <person name="Laughinghouse H.D. IV."/>
        </authorList>
    </citation>
    <scope>NUCLEOTIDE SEQUENCE</scope>
    <source>
        <strain evidence="1">BLCCT55</strain>
    </source>
</reference>
<dbReference type="EMBL" id="JACXAE010000007">
    <property type="protein sequence ID" value="MBD2770661.1"/>
    <property type="molecule type" value="Genomic_DNA"/>
</dbReference>
<dbReference type="AlphaFoldDB" id="A0A8J6XHG3"/>
<proteinExistence type="predicted"/>
<name>A0A8J6XHG3_9CYAN</name>
<keyword evidence="2" id="KW-1185">Reference proteome</keyword>